<sequence length="319" mass="34583">MDHNGNSHPSQPPNPHDHAQLLAQRQADDAVMHQLATVGVTPQQYAENLQRLQALASMNEVGLRVYAQRQAELAQEGRLAEQRLQQLNEMGILPNQVQGRPVARIQGPPTPVQPAQPYAHAPAAQTWTQAVPVQPTPSSSAAQTPRPAPQHPFNPHSYPYQPYYPPAHYQASNANLRSQSSQNVHYSGGHVAPAKAQATGSTVAGTQSSLNTSGTSGPGHTYAQPVVNRQSERPLSSTSHTEEVRRHPEQEHFGLPSRQPLRPPSHQQPGLPLNHQGRPEGQPGAPQARADGQAERILTFGTVDIIHTFGQSCSASVYR</sequence>
<reference evidence="1" key="2">
    <citation type="journal article" date="2022" name="New Phytol.">
        <title>Evolutionary transition to the ectomycorrhizal habit in the genomes of a hyperdiverse lineage of mushroom-forming fungi.</title>
        <authorList>
            <person name="Looney B."/>
            <person name="Miyauchi S."/>
            <person name="Morin E."/>
            <person name="Drula E."/>
            <person name="Courty P.E."/>
            <person name="Kohler A."/>
            <person name="Kuo A."/>
            <person name="LaButti K."/>
            <person name="Pangilinan J."/>
            <person name="Lipzen A."/>
            <person name="Riley R."/>
            <person name="Andreopoulos W."/>
            <person name="He G."/>
            <person name="Johnson J."/>
            <person name="Nolan M."/>
            <person name="Tritt A."/>
            <person name="Barry K.W."/>
            <person name="Grigoriev I.V."/>
            <person name="Nagy L.G."/>
            <person name="Hibbett D."/>
            <person name="Henrissat B."/>
            <person name="Matheny P.B."/>
            <person name="Labbe J."/>
            <person name="Martin F.M."/>
        </authorList>
    </citation>
    <scope>NUCLEOTIDE SEQUENCE</scope>
    <source>
        <strain evidence="1">FP105234-sp</strain>
    </source>
</reference>
<reference evidence="1" key="1">
    <citation type="submission" date="2021-02" db="EMBL/GenBank/DDBJ databases">
        <authorList>
            <consortium name="DOE Joint Genome Institute"/>
            <person name="Ahrendt S."/>
            <person name="Looney B.P."/>
            <person name="Miyauchi S."/>
            <person name="Morin E."/>
            <person name="Drula E."/>
            <person name="Courty P.E."/>
            <person name="Chicoki N."/>
            <person name="Fauchery L."/>
            <person name="Kohler A."/>
            <person name="Kuo A."/>
            <person name="Labutti K."/>
            <person name="Pangilinan J."/>
            <person name="Lipzen A."/>
            <person name="Riley R."/>
            <person name="Andreopoulos W."/>
            <person name="He G."/>
            <person name="Johnson J."/>
            <person name="Barry K.W."/>
            <person name="Grigoriev I.V."/>
            <person name="Nagy L."/>
            <person name="Hibbett D."/>
            <person name="Henrissat B."/>
            <person name="Matheny P.B."/>
            <person name="Labbe J."/>
            <person name="Martin F."/>
        </authorList>
    </citation>
    <scope>NUCLEOTIDE SEQUENCE</scope>
    <source>
        <strain evidence="1">FP105234-sp</strain>
    </source>
</reference>
<comment type="caution">
    <text evidence="1">The sequence shown here is derived from an EMBL/GenBank/DDBJ whole genome shotgun (WGS) entry which is preliminary data.</text>
</comment>
<name>A0ACB8RBW0_9AGAM</name>
<organism evidence="1 2">
    <name type="scientific">Auriscalpium vulgare</name>
    <dbReference type="NCBI Taxonomy" id="40419"/>
    <lineage>
        <taxon>Eukaryota</taxon>
        <taxon>Fungi</taxon>
        <taxon>Dikarya</taxon>
        <taxon>Basidiomycota</taxon>
        <taxon>Agaricomycotina</taxon>
        <taxon>Agaricomycetes</taxon>
        <taxon>Russulales</taxon>
        <taxon>Auriscalpiaceae</taxon>
        <taxon>Auriscalpium</taxon>
    </lineage>
</organism>
<evidence type="ECO:0000313" key="2">
    <source>
        <dbReference type="Proteomes" id="UP000814033"/>
    </source>
</evidence>
<dbReference type="EMBL" id="MU276115">
    <property type="protein sequence ID" value="KAI0041575.1"/>
    <property type="molecule type" value="Genomic_DNA"/>
</dbReference>
<keyword evidence="2" id="KW-1185">Reference proteome</keyword>
<proteinExistence type="predicted"/>
<evidence type="ECO:0000313" key="1">
    <source>
        <dbReference type="EMBL" id="KAI0041575.1"/>
    </source>
</evidence>
<accession>A0ACB8RBW0</accession>
<protein>
    <submittedName>
        <fullName evidence="1">Uncharacterized protein</fullName>
    </submittedName>
</protein>
<gene>
    <name evidence="1" type="ORF">FA95DRAFT_680913</name>
</gene>
<dbReference type="Proteomes" id="UP000814033">
    <property type="component" value="Unassembled WGS sequence"/>
</dbReference>